<dbReference type="PANTHER" id="PTHR30055">
    <property type="entry name" value="HTH-TYPE TRANSCRIPTIONAL REGULATOR RUTR"/>
    <property type="match status" value="1"/>
</dbReference>
<keyword evidence="2 4" id="KW-0238">DNA-binding</keyword>
<feature type="domain" description="HTH tetR-type" evidence="5">
    <location>
        <begin position="8"/>
        <end position="68"/>
    </location>
</feature>
<evidence type="ECO:0000256" key="1">
    <source>
        <dbReference type="ARBA" id="ARBA00023015"/>
    </source>
</evidence>
<dbReference type="InterPro" id="IPR001647">
    <property type="entry name" value="HTH_TetR"/>
</dbReference>
<comment type="caution">
    <text evidence="6">The sequence shown here is derived from an EMBL/GenBank/DDBJ whole genome shotgun (WGS) entry which is preliminary data.</text>
</comment>
<proteinExistence type="predicted"/>
<evidence type="ECO:0000259" key="5">
    <source>
        <dbReference type="PROSITE" id="PS50977"/>
    </source>
</evidence>
<dbReference type="Gene3D" id="1.10.357.10">
    <property type="entry name" value="Tetracycline Repressor, domain 2"/>
    <property type="match status" value="1"/>
</dbReference>
<dbReference type="EMBL" id="JAWSTH010000029">
    <property type="protein sequence ID" value="MDW5595225.1"/>
    <property type="molecule type" value="Genomic_DNA"/>
</dbReference>
<dbReference type="PANTHER" id="PTHR30055:SF234">
    <property type="entry name" value="HTH-TYPE TRANSCRIPTIONAL REGULATOR BETI"/>
    <property type="match status" value="1"/>
</dbReference>
<name>A0ABU4HPJ0_9ACTN</name>
<keyword evidence="7" id="KW-1185">Reference proteome</keyword>
<dbReference type="InterPro" id="IPR050109">
    <property type="entry name" value="HTH-type_TetR-like_transc_reg"/>
</dbReference>
<evidence type="ECO:0000256" key="2">
    <source>
        <dbReference type="ARBA" id="ARBA00023125"/>
    </source>
</evidence>
<dbReference type="PROSITE" id="PS50977">
    <property type="entry name" value="HTH_TETR_2"/>
    <property type="match status" value="1"/>
</dbReference>
<evidence type="ECO:0000256" key="3">
    <source>
        <dbReference type="ARBA" id="ARBA00023163"/>
    </source>
</evidence>
<dbReference type="SUPFAM" id="SSF46689">
    <property type="entry name" value="Homeodomain-like"/>
    <property type="match status" value="1"/>
</dbReference>
<evidence type="ECO:0000313" key="6">
    <source>
        <dbReference type="EMBL" id="MDW5595225.1"/>
    </source>
</evidence>
<gene>
    <name evidence="6" type="ORF">R7226_12815</name>
</gene>
<dbReference type="RefSeq" id="WP_318597562.1">
    <property type="nucleotide sequence ID" value="NZ_JAWSTH010000029.1"/>
</dbReference>
<keyword evidence="3" id="KW-0804">Transcription</keyword>
<feature type="DNA-binding region" description="H-T-H motif" evidence="4">
    <location>
        <begin position="31"/>
        <end position="50"/>
    </location>
</feature>
<dbReference type="Pfam" id="PF00440">
    <property type="entry name" value="TetR_N"/>
    <property type="match status" value="1"/>
</dbReference>
<sequence>MGTPVAIEGARERLICGIDAAVAEKGYAATTISDVVRHARVSKRTFYEQFDDKEACFLAAYESGSEQVLGAMAAAAEAAAGRSWEQRVELVVVAYLEAMAARPELTRTFLVEILGAGPRALERRRATIERFAGQLVTLCAELRRDEPSLRPISPALATAVVGGINELVLDAAERGRAAQLAHLAEPAANLIRAVLRSPAGTTGGAT</sequence>
<evidence type="ECO:0000256" key="4">
    <source>
        <dbReference type="PROSITE-ProRule" id="PRU00335"/>
    </source>
</evidence>
<dbReference type="Proteomes" id="UP001284601">
    <property type="component" value="Unassembled WGS sequence"/>
</dbReference>
<dbReference type="InterPro" id="IPR009057">
    <property type="entry name" value="Homeodomain-like_sf"/>
</dbReference>
<organism evidence="6 7">
    <name type="scientific">Conexibacter stalactiti</name>
    <dbReference type="NCBI Taxonomy" id="1940611"/>
    <lineage>
        <taxon>Bacteria</taxon>
        <taxon>Bacillati</taxon>
        <taxon>Actinomycetota</taxon>
        <taxon>Thermoleophilia</taxon>
        <taxon>Solirubrobacterales</taxon>
        <taxon>Conexibacteraceae</taxon>
        <taxon>Conexibacter</taxon>
    </lineage>
</organism>
<reference evidence="7" key="1">
    <citation type="submission" date="2023-07" db="EMBL/GenBank/DDBJ databases">
        <title>Conexibacter stalactiti sp. nov., isolated from stalactites in a lava cave and emended description of the genus Conexibacter.</title>
        <authorList>
            <person name="Lee S.D."/>
        </authorList>
    </citation>
    <scope>NUCLEOTIDE SEQUENCE [LARGE SCALE GENOMIC DNA]</scope>
    <source>
        <strain evidence="7">KCTC 39840</strain>
    </source>
</reference>
<protein>
    <submittedName>
        <fullName evidence="6">TetR/AcrR family transcriptional regulator</fullName>
    </submittedName>
</protein>
<evidence type="ECO:0000313" key="7">
    <source>
        <dbReference type="Proteomes" id="UP001284601"/>
    </source>
</evidence>
<accession>A0ABU4HPJ0</accession>
<keyword evidence="1" id="KW-0805">Transcription regulation</keyword>